<dbReference type="RefSeq" id="WP_149114787.1">
    <property type="nucleotide sequence ID" value="NZ_CP042425.1"/>
</dbReference>
<dbReference type="Pfam" id="PF02469">
    <property type="entry name" value="Fasciclin"/>
    <property type="match status" value="1"/>
</dbReference>
<dbReference type="Gene3D" id="2.30.180.10">
    <property type="entry name" value="FAS1 domain"/>
    <property type="match status" value="1"/>
</dbReference>
<sequence>MLADKEQLKTVLMANPVVGKAVLAADALKMDRKEVNGLKVCVDGTAVNVGDARVILTDIKAGNGVIHTTGAVLMPKD</sequence>
<keyword evidence="3" id="KW-1185">Reference proteome</keyword>
<gene>
    <name evidence="2" type="ORF">PX52LOC_07592</name>
</gene>
<evidence type="ECO:0000259" key="1">
    <source>
        <dbReference type="PROSITE" id="PS50213"/>
    </source>
</evidence>
<dbReference type="PROSITE" id="PS50213">
    <property type="entry name" value="FAS1"/>
    <property type="match status" value="1"/>
</dbReference>
<protein>
    <submittedName>
        <fullName evidence="2">Beta-Ig-H3/fasciclin</fullName>
    </submittedName>
</protein>
<dbReference type="EMBL" id="CP042425">
    <property type="protein sequence ID" value="QEL20490.1"/>
    <property type="molecule type" value="Genomic_DNA"/>
</dbReference>
<dbReference type="SUPFAM" id="SSF82153">
    <property type="entry name" value="FAS1 domain"/>
    <property type="match status" value="1"/>
</dbReference>
<dbReference type="InterPro" id="IPR036378">
    <property type="entry name" value="FAS1_dom_sf"/>
</dbReference>
<dbReference type="InterPro" id="IPR000782">
    <property type="entry name" value="FAS1_domain"/>
</dbReference>
<evidence type="ECO:0000313" key="3">
    <source>
        <dbReference type="Proteomes" id="UP000324974"/>
    </source>
</evidence>
<reference evidence="3" key="1">
    <citation type="submission" date="2019-08" db="EMBL/GenBank/DDBJ databases">
        <title>Limnoglobus roseus gen. nov., sp. nov., a novel freshwater planctomycete with a giant genome from the family Gemmataceae.</title>
        <authorList>
            <person name="Kulichevskaya I.S."/>
            <person name="Naumoff D.G."/>
            <person name="Miroshnikov K."/>
            <person name="Ivanova A."/>
            <person name="Philippov D.A."/>
            <person name="Hakobyan A."/>
            <person name="Rijpstra I.C."/>
            <person name="Sinninghe Damste J.S."/>
            <person name="Liesack W."/>
            <person name="Dedysh S.N."/>
        </authorList>
    </citation>
    <scope>NUCLEOTIDE SEQUENCE [LARGE SCALE GENOMIC DNA]</scope>
    <source>
        <strain evidence="3">PX52</strain>
    </source>
</reference>
<organism evidence="2 3">
    <name type="scientific">Limnoglobus roseus</name>
    <dbReference type="NCBI Taxonomy" id="2598579"/>
    <lineage>
        <taxon>Bacteria</taxon>
        <taxon>Pseudomonadati</taxon>
        <taxon>Planctomycetota</taxon>
        <taxon>Planctomycetia</taxon>
        <taxon>Gemmatales</taxon>
        <taxon>Gemmataceae</taxon>
        <taxon>Limnoglobus</taxon>
    </lineage>
</organism>
<proteinExistence type="predicted"/>
<dbReference type="Proteomes" id="UP000324974">
    <property type="component" value="Chromosome"/>
</dbReference>
<feature type="domain" description="FAS1" evidence="1">
    <location>
        <begin position="1"/>
        <end position="73"/>
    </location>
</feature>
<dbReference type="AlphaFoldDB" id="A0A5C1ANC5"/>
<accession>A0A5C1ANC5</accession>
<dbReference type="OrthoDB" id="9800666at2"/>
<dbReference type="KEGG" id="lrs:PX52LOC_07592"/>
<evidence type="ECO:0000313" key="2">
    <source>
        <dbReference type="EMBL" id="QEL20490.1"/>
    </source>
</evidence>
<name>A0A5C1ANC5_9BACT</name>